<gene>
    <name evidence="4" type="ORF">IDJ75_05940</name>
</gene>
<evidence type="ECO:0000256" key="2">
    <source>
        <dbReference type="ARBA" id="ARBA00023295"/>
    </source>
</evidence>
<evidence type="ECO:0000313" key="4">
    <source>
        <dbReference type="EMBL" id="MBD1384811.1"/>
    </source>
</evidence>
<sequence>MKIRYIIILLLLPIFCVAQTIIPQPVSIINSDVAFDLKEAAQIGYNDKSLVWMAKYLENQIYLISKVKIKHINGVHPSFYLRLKKYSHNGEPKGSYKLSANGGGVFIESENAEGIFYGIQSLLQLINTDTKTILDVEVTMPRVINGAVLCWMSRGIFLEKRR</sequence>
<dbReference type="Pfam" id="PF02838">
    <property type="entry name" value="Glyco_hydro_20b"/>
    <property type="match status" value="1"/>
</dbReference>
<reference evidence="4 5" key="1">
    <citation type="submission" date="2020-09" db="EMBL/GenBank/DDBJ databases">
        <title>Novel species of Mucilaginibacter isolated from a glacier on the Tibetan Plateau.</title>
        <authorList>
            <person name="Liu Q."/>
            <person name="Xin Y.-H."/>
        </authorList>
    </citation>
    <scope>NUCLEOTIDE SEQUENCE [LARGE SCALE GENOMIC DNA]</scope>
    <source>
        <strain evidence="4 5">CGMCC 1.13878</strain>
    </source>
</reference>
<dbReference type="Gene3D" id="3.30.379.10">
    <property type="entry name" value="Chitobiase/beta-hexosaminidase domain 2-like"/>
    <property type="match status" value="1"/>
</dbReference>
<dbReference type="InterPro" id="IPR015882">
    <property type="entry name" value="HEX_bac_N"/>
</dbReference>
<evidence type="ECO:0000313" key="5">
    <source>
        <dbReference type="Proteomes" id="UP000618754"/>
    </source>
</evidence>
<protein>
    <recommendedName>
        <fullName evidence="3">Beta-hexosaminidase bacterial type N-terminal domain-containing protein</fullName>
    </recommendedName>
</protein>
<keyword evidence="5" id="KW-1185">Reference proteome</keyword>
<proteinExistence type="predicted"/>
<evidence type="ECO:0000259" key="3">
    <source>
        <dbReference type="Pfam" id="PF02838"/>
    </source>
</evidence>
<organism evidence="4 5">
    <name type="scientific">Mucilaginibacter rigui</name>
    <dbReference type="NCBI Taxonomy" id="534635"/>
    <lineage>
        <taxon>Bacteria</taxon>
        <taxon>Pseudomonadati</taxon>
        <taxon>Bacteroidota</taxon>
        <taxon>Sphingobacteriia</taxon>
        <taxon>Sphingobacteriales</taxon>
        <taxon>Sphingobacteriaceae</taxon>
        <taxon>Mucilaginibacter</taxon>
    </lineage>
</organism>
<dbReference type="EMBL" id="JACWMW010000001">
    <property type="protein sequence ID" value="MBD1384811.1"/>
    <property type="molecule type" value="Genomic_DNA"/>
</dbReference>
<comment type="caution">
    <text evidence="4">The sequence shown here is derived from an EMBL/GenBank/DDBJ whole genome shotgun (WGS) entry which is preliminary data.</text>
</comment>
<keyword evidence="2" id="KW-0326">Glycosidase</keyword>
<evidence type="ECO:0000256" key="1">
    <source>
        <dbReference type="ARBA" id="ARBA00022801"/>
    </source>
</evidence>
<dbReference type="Proteomes" id="UP000618754">
    <property type="component" value="Unassembled WGS sequence"/>
</dbReference>
<name>A0ABR7X2Q4_9SPHI</name>
<keyword evidence="1" id="KW-0378">Hydrolase</keyword>
<accession>A0ABR7X2Q4</accession>
<dbReference type="InterPro" id="IPR029018">
    <property type="entry name" value="Hex-like_dom2"/>
</dbReference>
<dbReference type="RefSeq" id="WP_191174660.1">
    <property type="nucleotide sequence ID" value="NZ_JACWMW010000001.1"/>
</dbReference>
<dbReference type="SUPFAM" id="SSF55545">
    <property type="entry name" value="beta-N-acetylhexosaminidase-like domain"/>
    <property type="match status" value="1"/>
</dbReference>
<feature type="domain" description="Beta-hexosaminidase bacterial type N-terminal" evidence="3">
    <location>
        <begin position="20"/>
        <end position="138"/>
    </location>
</feature>